<evidence type="ECO:0000313" key="2">
    <source>
        <dbReference type="EMBL" id="KAK5899444.1"/>
    </source>
</evidence>
<proteinExistence type="predicted"/>
<evidence type="ECO:0000313" key="3">
    <source>
        <dbReference type="Proteomes" id="UP001335648"/>
    </source>
</evidence>
<evidence type="ECO:0000256" key="1">
    <source>
        <dbReference type="SAM" id="Phobius"/>
    </source>
</evidence>
<gene>
    <name evidence="2" type="ORF">CesoFtcFv8_008925</name>
</gene>
<dbReference type="AlphaFoldDB" id="A0AAN8C995"/>
<sequence length="70" mass="7659">MEPLVRTVTAGAAYEEKKTFPRKAMRAKYRGASSHFVGSSIIILSSFAISSLAMNCGKKIQASRHKSIKN</sequence>
<dbReference type="Proteomes" id="UP001335648">
    <property type="component" value="Unassembled WGS sequence"/>
</dbReference>
<keyword evidence="3" id="KW-1185">Reference proteome</keyword>
<keyword evidence="1" id="KW-0812">Transmembrane</keyword>
<keyword evidence="1" id="KW-0472">Membrane</keyword>
<organism evidence="2 3">
    <name type="scientific">Champsocephalus esox</name>
    <name type="common">pike icefish</name>
    <dbReference type="NCBI Taxonomy" id="159716"/>
    <lineage>
        <taxon>Eukaryota</taxon>
        <taxon>Metazoa</taxon>
        <taxon>Chordata</taxon>
        <taxon>Craniata</taxon>
        <taxon>Vertebrata</taxon>
        <taxon>Euteleostomi</taxon>
        <taxon>Actinopterygii</taxon>
        <taxon>Neopterygii</taxon>
        <taxon>Teleostei</taxon>
        <taxon>Neoteleostei</taxon>
        <taxon>Acanthomorphata</taxon>
        <taxon>Eupercaria</taxon>
        <taxon>Perciformes</taxon>
        <taxon>Notothenioidei</taxon>
        <taxon>Channichthyidae</taxon>
        <taxon>Champsocephalus</taxon>
    </lineage>
</organism>
<comment type="caution">
    <text evidence="2">The sequence shown here is derived from an EMBL/GenBank/DDBJ whole genome shotgun (WGS) entry which is preliminary data.</text>
</comment>
<accession>A0AAN8C995</accession>
<reference evidence="2 3" key="1">
    <citation type="journal article" date="2023" name="Mol. Biol. Evol.">
        <title>Genomics of Secondarily Temperate Adaptation in the Only Non-Antarctic Icefish.</title>
        <authorList>
            <person name="Rivera-Colon A.G."/>
            <person name="Rayamajhi N."/>
            <person name="Minhas B.F."/>
            <person name="Madrigal G."/>
            <person name="Bilyk K.T."/>
            <person name="Yoon V."/>
            <person name="Hune M."/>
            <person name="Gregory S."/>
            <person name="Cheng C.H.C."/>
            <person name="Catchen J.M."/>
        </authorList>
    </citation>
    <scope>NUCLEOTIDE SEQUENCE [LARGE SCALE GENOMIC DNA]</scope>
    <source>
        <strain evidence="2">JC2023a</strain>
    </source>
</reference>
<evidence type="ECO:0008006" key="4">
    <source>
        <dbReference type="Google" id="ProtNLM"/>
    </source>
</evidence>
<protein>
    <recommendedName>
        <fullName evidence="4">Transmembrane protein</fullName>
    </recommendedName>
</protein>
<feature type="transmembrane region" description="Helical" evidence="1">
    <location>
        <begin position="36"/>
        <end position="56"/>
    </location>
</feature>
<dbReference type="EMBL" id="JAULUE010002052">
    <property type="protein sequence ID" value="KAK5899444.1"/>
    <property type="molecule type" value="Genomic_DNA"/>
</dbReference>
<name>A0AAN8C995_9TELE</name>
<keyword evidence="1" id="KW-1133">Transmembrane helix</keyword>